<dbReference type="InterPro" id="IPR015797">
    <property type="entry name" value="NUDIX_hydrolase-like_dom_sf"/>
</dbReference>
<dbReference type="EMBL" id="CP017157">
    <property type="protein sequence ID" value="AOP47058.1"/>
    <property type="molecule type" value="Genomic_DNA"/>
</dbReference>
<sequence>MAGRRSAGLLLHRRSGDGVEVLLAHMGGPLWARRDTGAWTVPKGEYVPPEEALDAARREFEEELGMPPPDGRYVPLGDVRQSGGKVVTVWAVEGDLDPERIEPGTFEMEWPRGSGVLRSFPEIDKVAWFAPETAGERLIKGQRAFLERLLDHVSGDG</sequence>
<name>A0A1D7VKM4_9ACTN</name>
<dbReference type="RefSeq" id="WP_069569015.1">
    <property type="nucleotide sequence ID" value="NZ_CP017157.1"/>
</dbReference>
<keyword evidence="4" id="KW-1185">Reference proteome</keyword>
<proteinExistence type="predicted"/>
<gene>
    <name evidence="3" type="ORF">SL103_13060</name>
</gene>
<dbReference type="Proteomes" id="UP000094094">
    <property type="component" value="Chromosome"/>
</dbReference>
<dbReference type="PROSITE" id="PS51462">
    <property type="entry name" value="NUDIX"/>
    <property type="match status" value="1"/>
</dbReference>
<feature type="domain" description="Nudix hydrolase" evidence="2">
    <location>
        <begin position="2"/>
        <end position="151"/>
    </location>
</feature>
<evidence type="ECO:0000259" key="2">
    <source>
        <dbReference type="PROSITE" id="PS51462"/>
    </source>
</evidence>
<organism evidence="3 4">
    <name type="scientific">Streptomyces lydicus</name>
    <dbReference type="NCBI Taxonomy" id="47763"/>
    <lineage>
        <taxon>Bacteria</taxon>
        <taxon>Bacillati</taxon>
        <taxon>Actinomycetota</taxon>
        <taxon>Actinomycetes</taxon>
        <taxon>Kitasatosporales</taxon>
        <taxon>Streptomycetaceae</taxon>
        <taxon>Streptomyces</taxon>
    </lineage>
</organism>
<dbReference type="PANTHER" id="PTHR21340:SF7">
    <property type="entry name" value="NUDIX HYDROLASE DOMAIN-CONTAINING PROTEIN"/>
    <property type="match status" value="1"/>
</dbReference>
<dbReference type="AlphaFoldDB" id="A0A1D7VKM4"/>
<dbReference type="OrthoDB" id="954553at2"/>
<dbReference type="GO" id="GO:0004081">
    <property type="term" value="F:bis(5'-nucleosyl)-tetraphosphatase (asymmetrical) activity"/>
    <property type="evidence" value="ECO:0007669"/>
    <property type="project" value="TreeGrafter"/>
</dbReference>
<dbReference type="InterPro" id="IPR020084">
    <property type="entry name" value="NUDIX_hydrolase_CS"/>
</dbReference>
<protein>
    <submittedName>
        <fullName evidence="3">DNA mismatch repair protein MutT</fullName>
    </submittedName>
</protein>
<reference evidence="3 4" key="1">
    <citation type="submission" date="2016-09" db="EMBL/GenBank/DDBJ databases">
        <title>Complete genome sequencing of Streptomyces lydicus 103 and metabolic pathways analysis of antibiotic biosynthesis.</title>
        <authorList>
            <person name="Jia N."/>
            <person name="Ding M.-Z."/>
            <person name="Gao F."/>
            <person name="Yuan Y.-J."/>
        </authorList>
    </citation>
    <scope>NUCLEOTIDE SEQUENCE [LARGE SCALE GENOMIC DNA]</scope>
    <source>
        <strain evidence="3 4">103</strain>
    </source>
</reference>
<dbReference type="KEGG" id="slc:SL103_13060"/>
<dbReference type="InterPro" id="IPR051325">
    <property type="entry name" value="Nudix_hydrolase_domain"/>
</dbReference>
<dbReference type="PANTHER" id="PTHR21340">
    <property type="entry name" value="DIADENOSINE 5,5-P1,P4-TETRAPHOSPHATE PYROPHOSPHOHYDROLASE MUTT"/>
    <property type="match status" value="1"/>
</dbReference>
<dbReference type="Gene3D" id="3.90.79.10">
    <property type="entry name" value="Nucleoside Triphosphate Pyrophosphohydrolase"/>
    <property type="match status" value="1"/>
</dbReference>
<keyword evidence="1" id="KW-0378">Hydrolase</keyword>
<evidence type="ECO:0000313" key="4">
    <source>
        <dbReference type="Proteomes" id="UP000094094"/>
    </source>
</evidence>
<accession>A0A1D7VKM4</accession>
<dbReference type="GO" id="GO:0006167">
    <property type="term" value="P:AMP biosynthetic process"/>
    <property type="evidence" value="ECO:0007669"/>
    <property type="project" value="TreeGrafter"/>
</dbReference>
<dbReference type="GO" id="GO:0006754">
    <property type="term" value="P:ATP biosynthetic process"/>
    <property type="evidence" value="ECO:0007669"/>
    <property type="project" value="TreeGrafter"/>
</dbReference>
<evidence type="ECO:0000313" key="3">
    <source>
        <dbReference type="EMBL" id="AOP47058.1"/>
    </source>
</evidence>
<evidence type="ECO:0000256" key="1">
    <source>
        <dbReference type="ARBA" id="ARBA00022801"/>
    </source>
</evidence>
<dbReference type="InterPro" id="IPR000086">
    <property type="entry name" value="NUDIX_hydrolase_dom"/>
</dbReference>
<dbReference type="Pfam" id="PF00293">
    <property type="entry name" value="NUDIX"/>
    <property type="match status" value="1"/>
</dbReference>
<dbReference type="PROSITE" id="PS00893">
    <property type="entry name" value="NUDIX_BOX"/>
    <property type="match status" value="1"/>
</dbReference>
<dbReference type="CDD" id="cd04662">
    <property type="entry name" value="NUDIX_Hydrolase"/>
    <property type="match status" value="1"/>
</dbReference>
<dbReference type="SUPFAM" id="SSF55811">
    <property type="entry name" value="Nudix"/>
    <property type="match status" value="1"/>
</dbReference>